<dbReference type="RefSeq" id="WP_076440832.1">
    <property type="nucleotide sequence ID" value="NZ_FTNI01000030.1"/>
</dbReference>
<dbReference type="InterPro" id="IPR024079">
    <property type="entry name" value="MetalloPept_cat_dom_sf"/>
</dbReference>
<protein>
    <submittedName>
        <fullName evidence="1">Uncharacterized protein</fullName>
    </submittedName>
</protein>
<dbReference type="Gene3D" id="3.40.390.10">
    <property type="entry name" value="Collagenase (Catalytic Domain)"/>
    <property type="match status" value="1"/>
</dbReference>
<name>A0A1N7GMG1_9ACTN</name>
<keyword evidence="2" id="KW-1185">Reference proteome</keyword>
<accession>A0A1N7GMG1</accession>
<evidence type="ECO:0000313" key="2">
    <source>
        <dbReference type="Proteomes" id="UP000186096"/>
    </source>
</evidence>
<dbReference type="AlphaFoldDB" id="A0A1N7GMG1"/>
<dbReference type="OrthoDB" id="3527100at2"/>
<organism evidence="1 2">
    <name type="scientific">Microbispora rosea</name>
    <dbReference type="NCBI Taxonomy" id="58117"/>
    <lineage>
        <taxon>Bacteria</taxon>
        <taxon>Bacillati</taxon>
        <taxon>Actinomycetota</taxon>
        <taxon>Actinomycetes</taxon>
        <taxon>Streptosporangiales</taxon>
        <taxon>Streptosporangiaceae</taxon>
        <taxon>Microbispora</taxon>
    </lineage>
</organism>
<evidence type="ECO:0000313" key="1">
    <source>
        <dbReference type="EMBL" id="SIS13783.1"/>
    </source>
</evidence>
<gene>
    <name evidence="1" type="ORF">SAMN05421833_13076</name>
</gene>
<dbReference type="STRING" id="58117.SAMN05421833_13076"/>
<dbReference type="Proteomes" id="UP000186096">
    <property type="component" value="Unassembled WGS sequence"/>
</dbReference>
<sequence length="200" mass="21945">MAGQNRGRPGWIHVGPLEKRLTRGWGPDTFPDAELLLAVMTLAAVPHALAVRLAAHLTGGICLGYGSVPDLPGFESLRSLRLPVQDASWDLTPGVYDPNARRIGIGTVPSTSVSVCGHELGHACDHMDGDPSREEFWQHLQDSCRDRLMRPYREDAGELFAEAFACTLIRKVTRLIRLFGGDEASAERAYHWLSGRYGIG</sequence>
<reference evidence="2" key="1">
    <citation type="submission" date="2017-01" db="EMBL/GenBank/DDBJ databases">
        <authorList>
            <person name="Varghese N."/>
            <person name="Submissions S."/>
        </authorList>
    </citation>
    <scope>NUCLEOTIDE SEQUENCE [LARGE SCALE GENOMIC DNA]</scope>
    <source>
        <strain evidence="2">ATCC 12950</strain>
    </source>
</reference>
<proteinExistence type="predicted"/>
<dbReference type="GO" id="GO:0008237">
    <property type="term" value="F:metallopeptidase activity"/>
    <property type="evidence" value="ECO:0007669"/>
    <property type="project" value="InterPro"/>
</dbReference>
<dbReference type="EMBL" id="FTNI01000030">
    <property type="protein sequence ID" value="SIS13783.1"/>
    <property type="molecule type" value="Genomic_DNA"/>
</dbReference>